<dbReference type="AlphaFoldDB" id="A0AAD5E1G8"/>
<name>A0AAD5E1G8_9CHLO</name>
<keyword evidence="3" id="KW-0687">Ribonucleoprotein</keyword>
<organism evidence="4 5">
    <name type="scientific">Chlorella ohadii</name>
    <dbReference type="NCBI Taxonomy" id="2649997"/>
    <lineage>
        <taxon>Eukaryota</taxon>
        <taxon>Viridiplantae</taxon>
        <taxon>Chlorophyta</taxon>
        <taxon>core chlorophytes</taxon>
        <taxon>Trebouxiophyceae</taxon>
        <taxon>Chlorellales</taxon>
        <taxon>Chlorellaceae</taxon>
        <taxon>Chlorella clade</taxon>
        <taxon>Chlorella</taxon>
    </lineage>
</organism>
<dbReference type="PANTHER" id="PTHR36400">
    <property type="entry name" value="RIBOSOMAL PROTEIN L35"/>
    <property type="match status" value="1"/>
</dbReference>
<accession>A0AAD5E1G8</accession>
<dbReference type="GO" id="GO:1990904">
    <property type="term" value="C:ribonucleoprotein complex"/>
    <property type="evidence" value="ECO:0007669"/>
    <property type="project" value="UniProtKB-KW"/>
</dbReference>
<dbReference type="InterPro" id="IPR021137">
    <property type="entry name" value="Ribosomal_bL35-like"/>
</dbReference>
<dbReference type="PANTHER" id="PTHR36400:SF1">
    <property type="entry name" value="RIBOSOMAL PROTEIN L35"/>
    <property type="match status" value="1"/>
</dbReference>
<protein>
    <recommendedName>
        <fullName evidence="6">50S ribosomal protein L35</fullName>
    </recommendedName>
</protein>
<sequence>MALRRLLAGVAQGALRAAQQHAQALPCTLAAAGSLTAPRVVPAAATARLFGSSSLSSSSSSLGLASLQQLAQRGSSMAAAAGSWLACSGGAAAAAGTAGRAAGAAGWLRQQLRWRTDSSHLVPKFKGGKMKSYSSYKSRFKVTGTGQIVYKRAGYVHKRFNKSKSALGRLGGPLAVMKPKYAKTVRKLGFKTRRLS</sequence>
<comment type="caution">
    <text evidence="4">The sequence shown here is derived from an EMBL/GenBank/DDBJ whole genome shotgun (WGS) entry which is preliminary data.</text>
</comment>
<dbReference type="GO" id="GO:0005840">
    <property type="term" value="C:ribosome"/>
    <property type="evidence" value="ECO:0007669"/>
    <property type="project" value="UniProtKB-KW"/>
</dbReference>
<evidence type="ECO:0000313" key="4">
    <source>
        <dbReference type="EMBL" id="KAI7846324.1"/>
    </source>
</evidence>
<dbReference type="EMBL" id="JADXDR010000004">
    <property type="protein sequence ID" value="KAI7846324.1"/>
    <property type="molecule type" value="Genomic_DNA"/>
</dbReference>
<evidence type="ECO:0000313" key="5">
    <source>
        <dbReference type="Proteomes" id="UP001205105"/>
    </source>
</evidence>
<dbReference type="Gene3D" id="4.10.410.60">
    <property type="match status" value="1"/>
</dbReference>
<dbReference type="InterPro" id="IPR037229">
    <property type="entry name" value="Ribosomal_bL35_sf"/>
</dbReference>
<keyword evidence="5" id="KW-1185">Reference proteome</keyword>
<dbReference type="GO" id="GO:0003735">
    <property type="term" value="F:structural constituent of ribosome"/>
    <property type="evidence" value="ECO:0007669"/>
    <property type="project" value="InterPro"/>
</dbReference>
<dbReference type="SUPFAM" id="SSF143034">
    <property type="entry name" value="L35p-like"/>
    <property type="match status" value="1"/>
</dbReference>
<proteinExistence type="inferred from homology"/>
<reference evidence="4" key="1">
    <citation type="submission" date="2020-11" db="EMBL/GenBank/DDBJ databases">
        <title>Chlorella ohadii genome sequencing and assembly.</title>
        <authorList>
            <person name="Murik O."/>
            <person name="Treves H."/>
            <person name="Kedem I."/>
            <person name="Shotland Y."/>
            <person name="Kaplan A."/>
        </authorList>
    </citation>
    <scope>NUCLEOTIDE SEQUENCE</scope>
    <source>
        <strain evidence="4">1</strain>
    </source>
</reference>
<evidence type="ECO:0008006" key="6">
    <source>
        <dbReference type="Google" id="ProtNLM"/>
    </source>
</evidence>
<evidence type="ECO:0000256" key="1">
    <source>
        <dbReference type="ARBA" id="ARBA00006598"/>
    </source>
</evidence>
<gene>
    <name evidence="4" type="ORF">COHA_000161</name>
</gene>
<evidence type="ECO:0000256" key="2">
    <source>
        <dbReference type="ARBA" id="ARBA00022980"/>
    </source>
</evidence>
<dbReference type="Proteomes" id="UP001205105">
    <property type="component" value="Unassembled WGS sequence"/>
</dbReference>
<keyword evidence="2" id="KW-0689">Ribosomal protein</keyword>
<dbReference type="GO" id="GO:0006412">
    <property type="term" value="P:translation"/>
    <property type="evidence" value="ECO:0007669"/>
    <property type="project" value="InterPro"/>
</dbReference>
<comment type="similarity">
    <text evidence="1">Belongs to the bacterial ribosomal protein bL35 family.</text>
</comment>
<evidence type="ECO:0000256" key="3">
    <source>
        <dbReference type="ARBA" id="ARBA00023274"/>
    </source>
</evidence>
<dbReference type="Pfam" id="PF01632">
    <property type="entry name" value="Ribosomal_L35p"/>
    <property type="match status" value="1"/>
</dbReference>